<evidence type="ECO:0000256" key="3">
    <source>
        <dbReference type="ARBA" id="ARBA00022840"/>
    </source>
</evidence>
<protein>
    <submittedName>
        <fullName evidence="5">Nucleoside-triphosphatase</fullName>
    </submittedName>
</protein>
<evidence type="ECO:0000256" key="1">
    <source>
        <dbReference type="ARBA" id="ARBA00022741"/>
    </source>
</evidence>
<feature type="compositionally biased region" description="Polar residues" evidence="4">
    <location>
        <begin position="132"/>
        <end position="148"/>
    </location>
</feature>
<dbReference type="OrthoDB" id="446244at2759"/>
<organism evidence="5 6">
    <name type="scientific">Reticulomyxa filosa</name>
    <dbReference type="NCBI Taxonomy" id="46433"/>
    <lineage>
        <taxon>Eukaryota</taxon>
        <taxon>Sar</taxon>
        <taxon>Rhizaria</taxon>
        <taxon>Retaria</taxon>
        <taxon>Foraminifera</taxon>
        <taxon>Monothalamids</taxon>
        <taxon>Reticulomyxidae</taxon>
        <taxon>Reticulomyxa</taxon>
    </lineage>
</organism>
<proteinExistence type="predicted"/>
<evidence type="ECO:0000313" key="5">
    <source>
        <dbReference type="EMBL" id="ETO04238.1"/>
    </source>
</evidence>
<comment type="caution">
    <text evidence="5">The sequence shown here is derived from an EMBL/GenBank/DDBJ whole genome shotgun (WGS) entry which is preliminary data.</text>
</comment>
<name>X6LQS7_RETFI</name>
<dbReference type="InterPro" id="IPR027417">
    <property type="entry name" value="P-loop_NTPase"/>
</dbReference>
<feature type="compositionally biased region" description="Polar residues" evidence="4">
    <location>
        <begin position="98"/>
        <end position="117"/>
    </location>
</feature>
<keyword evidence="1" id="KW-0547">Nucleotide-binding</keyword>
<dbReference type="EMBL" id="ASPP01029656">
    <property type="protein sequence ID" value="ETO04238.1"/>
    <property type="molecule type" value="Genomic_DNA"/>
</dbReference>
<evidence type="ECO:0000313" key="6">
    <source>
        <dbReference type="Proteomes" id="UP000023152"/>
    </source>
</evidence>
<dbReference type="Pfam" id="PF03266">
    <property type="entry name" value="NTPase_1"/>
    <property type="match status" value="1"/>
</dbReference>
<accession>X6LQS7</accession>
<dbReference type="Gene3D" id="3.40.50.300">
    <property type="entry name" value="P-loop containing nucleotide triphosphate hydrolases"/>
    <property type="match status" value="1"/>
</dbReference>
<gene>
    <name evidence="5" type="ORF">RFI_33160</name>
</gene>
<dbReference type="AlphaFoldDB" id="X6LQS7"/>
<dbReference type="GO" id="GO:0005524">
    <property type="term" value="F:ATP binding"/>
    <property type="evidence" value="ECO:0007669"/>
    <property type="project" value="UniProtKB-KW"/>
</dbReference>
<dbReference type="InterPro" id="IPR004948">
    <property type="entry name" value="Nuc-triphosphatase_THEP1"/>
</dbReference>
<dbReference type="Proteomes" id="UP000023152">
    <property type="component" value="Unassembled WGS sequence"/>
</dbReference>
<feature type="region of interest" description="Disordered" evidence="4">
    <location>
        <begin position="78"/>
        <end position="148"/>
    </location>
</feature>
<keyword evidence="3" id="KW-0067">ATP-binding</keyword>
<reference evidence="5 6" key="1">
    <citation type="journal article" date="2013" name="Curr. Biol.">
        <title>The Genome of the Foraminiferan Reticulomyxa filosa.</title>
        <authorList>
            <person name="Glockner G."/>
            <person name="Hulsmann N."/>
            <person name="Schleicher M."/>
            <person name="Noegel A.A."/>
            <person name="Eichinger L."/>
            <person name="Gallinger C."/>
            <person name="Pawlowski J."/>
            <person name="Sierra R."/>
            <person name="Euteneuer U."/>
            <person name="Pillet L."/>
            <person name="Moustafa A."/>
            <person name="Platzer M."/>
            <person name="Groth M."/>
            <person name="Szafranski K."/>
            <person name="Schliwa M."/>
        </authorList>
    </citation>
    <scope>NUCLEOTIDE SEQUENCE [LARGE SCALE GENOMIC DNA]</scope>
</reference>
<keyword evidence="6" id="KW-1185">Reference proteome</keyword>
<evidence type="ECO:0000256" key="2">
    <source>
        <dbReference type="ARBA" id="ARBA00022801"/>
    </source>
</evidence>
<evidence type="ECO:0000256" key="4">
    <source>
        <dbReference type="SAM" id="MobiDB-lite"/>
    </source>
</evidence>
<dbReference type="PANTHER" id="PTHR43146">
    <property type="entry name" value="CANCER-RELATED NUCLEOSIDE-TRIPHOSPHATASE"/>
    <property type="match status" value="1"/>
</dbReference>
<dbReference type="GO" id="GO:0017111">
    <property type="term" value="F:ribonucleoside triphosphate phosphatase activity"/>
    <property type="evidence" value="ECO:0007669"/>
    <property type="project" value="InterPro"/>
</dbReference>
<dbReference type="PANTHER" id="PTHR43146:SF1">
    <property type="entry name" value="CANCER-RELATED NUCLEOSIDE-TRIPHOSPHATASE"/>
    <property type="match status" value="1"/>
</dbReference>
<keyword evidence="2" id="KW-0378">Hydrolase</keyword>
<sequence>MELFSKQFERKVQELIDDPTTLIIATIPNKHVLSLVEKIKVRTDSKVYELTTANRERLRPQIAEDVCHLIDTFHHSSKESSILSKESDSQYLHDAQHASKQLSQRMTAPSSSHSHYQTNRENKPVWRVKAAASTSPENNALGENNQQK</sequence>